<reference evidence="1 2" key="1">
    <citation type="submission" date="2016-10" db="EMBL/GenBank/DDBJ databases">
        <authorList>
            <person name="de Groot N.N."/>
        </authorList>
    </citation>
    <scope>NUCLEOTIDE SEQUENCE [LARGE SCALE GENOMIC DNA]</scope>
    <source>
        <strain evidence="1 2">CGMCC 1.9157</strain>
    </source>
</reference>
<dbReference type="Pfam" id="PF11367">
    <property type="entry name" value="Tail_completion_gp17"/>
    <property type="match status" value="1"/>
</dbReference>
<dbReference type="STRING" id="655353.SAMN04488056_101451"/>
<dbReference type="Proteomes" id="UP000199236">
    <property type="component" value="Unassembled WGS sequence"/>
</dbReference>
<dbReference type="AlphaFoldDB" id="A0A1I5AE04"/>
<evidence type="ECO:0000313" key="2">
    <source>
        <dbReference type="Proteomes" id="UP000199236"/>
    </source>
</evidence>
<accession>A0A1I5AE04</accession>
<name>A0A1I5AE04_9HYPH</name>
<dbReference type="EMBL" id="FOVR01000001">
    <property type="protein sequence ID" value="SFN60652.1"/>
    <property type="molecule type" value="Genomic_DNA"/>
</dbReference>
<evidence type="ECO:0000313" key="1">
    <source>
        <dbReference type="EMBL" id="SFN60652.1"/>
    </source>
</evidence>
<dbReference type="InterPro" id="IPR053745">
    <property type="entry name" value="Viral_Tail_Comp_sf"/>
</dbReference>
<proteinExistence type="predicted"/>
<gene>
    <name evidence="1" type="ORF">SAMN04488056_101451</name>
</gene>
<organism evidence="1 2">
    <name type="scientific">Cohaesibacter marisflavi</name>
    <dbReference type="NCBI Taxonomy" id="655353"/>
    <lineage>
        <taxon>Bacteria</taxon>
        <taxon>Pseudomonadati</taxon>
        <taxon>Pseudomonadota</taxon>
        <taxon>Alphaproteobacteria</taxon>
        <taxon>Hyphomicrobiales</taxon>
        <taxon>Cohaesibacteraceae</taxon>
    </lineage>
</organism>
<protein>
    <submittedName>
        <fullName evidence="1">Uncharacterized protein</fullName>
    </submittedName>
</protein>
<dbReference type="OrthoDB" id="8445652at2"/>
<keyword evidence="2" id="KW-1185">Reference proteome</keyword>
<dbReference type="Gene3D" id="3.30.2000.30">
    <property type="match status" value="1"/>
</dbReference>
<dbReference type="RefSeq" id="WP_090068393.1">
    <property type="nucleotide sequence ID" value="NZ_FOVR01000001.1"/>
</dbReference>
<dbReference type="InterPro" id="IPR021508">
    <property type="entry name" value="Gp17-like"/>
</dbReference>
<sequence length="141" mass="15653">MALDFTKAQEQLVSALKAAGICDGRIYDFMPESPSKGRAGHVGQHYPFCVLGNFAGDESDVGNRLGEVIFQMLEVHSRDRGKAEAMAIAAQIRDSLHKASFTLSDGASMRVIWRGEDINGPENRVYFCDMRFEIKLYEACT</sequence>